<comment type="caution">
    <text evidence="1">The sequence shown here is derived from an EMBL/GenBank/DDBJ whole genome shotgun (WGS) entry which is preliminary data.</text>
</comment>
<reference evidence="1 2" key="1">
    <citation type="submission" date="2015-06" db="EMBL/GenBank/DDBJ databases">
        <title>Draft genome sequence of an Alphaproteobacteria species associated to the Mediterranean sponge Oscarella lobularis.</title>
        <authorList>
            <person name="Jourda C."/>
            <person name="Santini S."/>
            <person name="Claverie J.-M."/>
        </authorList>
    </citation>
    <scope>NUCLEOTIDE SEQUENCE [LARGE SCALE GENOMIC DNA]</scope>
    <source>
        <strain evidence="1">IGS</strain>
    </source>
</reference>
<dbReference type="EC" id="2.1.1.-" evidence="1"/>
<dbReference type="InterPro" id="IPR029063">
    <property type="entry name" value="SAM-dependent_MTases_sf"/>
</dbReference>
<evidence type="ECO:0000313" key="2">
    <source>
        <dbReference type="Proteomes" id="UP000037178"/>
    </source>
</evidence>
<dbReference type="OrthoDB" id="9765084at2"/>
<dbReference type="GO" id="GO:0032259">
    <property type="term" value="P:methylation"/>
    <property type="evidence" value="ECO:0007669"/>
    <property type="project" value="UniProtKB-KW"/>
</dbReference>
<dbReference type="RefSeq" id="WP_049644070.1">
    <property type="nucleotide sequence ID" value="NZ_LFTY01000002.1"/>
</dbReference>
<protein>
    <submittedName>
        <fullName evidence="1">Ubiquinone/menaquinone biosynthesis methyltransferase UbiE</fullName>
        <ecNumber evidence="1">2.1.1.-</ecNumber>
    </submittedName>
</protein>
<dbReference type="PATRIC" id="fig|1675527.3.peg.3596"/>
<name>A0A0J9GYA9_9RHOB</name>
<dbReference type="Gene3D" id="3.40.50.150">
    <property type="entry name" value="Vaccinia Virus protein VP39"/>
    <property type="match status" value="1"/>
</dbReference>
<proteinExistence type="predicted"/>
<organism evidence="1 2">
    <name type="scientific">Candidatus Rhodobacter oscarellae</name>
    <dbReference type="NCBI Taxonomy" id="1675527"/>
    <lineage>
        <taxon>Bacteria</taxon>
        <taxon>Pseudomonadati</taxon>
        <taxon>Pseudomonadota</taxon>
        <taxon>Alphaproteobacteria</taxon>
        <taxon>Rhodobacterales</taxon>
        <taxon>Rhodobacter group</taxon>
        <taxon>Rhodobacter</taxon>
    </lineage>
</organism>
<dbReference type="Proteomes" id="UP000037178">
    <property type="component" value="Unassembled WGS sequence"/>
</dbReference>
<dbReference type="EMBL" id="LFTY01000002">
    <property type="protein sequence ID" value="KMW58463.1"/>
    <property type="molecule type" value="Genomic_DNA"/>
</dbReference>
<dbReference type="PANTHER" id="PTHR43591:SF24">
    <property type="entry name" value="2-METHOXY-6-POLYPRENYL-1,4-BENZOQUINOL METHYLASE, MITOCHONDRIAL"/>
    <property type="match status" value="1"/>
</dbReference>
<dbReference type="AlphaFoldDB" id="A0A0J9GYA9"/>
<keyword evidence="1" id="KW-0489">Methyltransferase</keyword>
<keyword evidence="2" id="KW-1185">Reference proteome</keyword>
<dbReference type="SUPFAM" id="SSF53335">
    <property type="entry name" value="S-adenosyl-L-methionine-dependent methyltransferases"/>
    <property type="match status" value="1"/>
</dbReference>
<keyword evidence="1" id="KW-0830">Ubiquinone</keyword>
<dbReference type="STRING" id="1675527.AIOL_003438"/>
<dbReference type="PANTHER" id="PTHR43591">
    <property type="entry name" value="METHYLTRANSFERASE"/>
    <property type="match status" value="1"/>
</dbReference>
<gene>
    <name evidence="1" type="ORF">AIOL_003438</name>
</gene>
<dbReference type="CDD" id="cd02440">
    <property type="entry name" value="AdoMet_MTases"/>
    <property type="match status" value="1"/>
</dbReference>
<accession>A0A0J9GYA9</accession>
<dbReference type="Pfam" id="PF01209">
    <property type="entry name" value="Ubie_methyltran"/>
    <property type="match status" value="1"/>
</dbReference>
<keyword evidence="1" id="KW-0808">Transferase</keyword>
<dbReference type="GO" id="GO:0008168">
    <property type="term" value="F:methyltransferase activity"/>
    <property type="evidence" value="ECO:0007669"/>
    <property type="project" value="UniProtKB-KW"/>
</dbReference>
<evidence type="ECO:0000313" key="1">
    <source>
        <dbReference type="EMBL" id="KMW58463.1"/>
    </source>
</evidence>
<sequence>MGEDHQDIYDPAFVADLFDRCSARYRWWSAVASFGLVWVWRRACVQRLGAMVLIARLKGAETPKAPRILDLMAGTGEVWPHLLARFPRAHVTAIDISRAMHDEAVARLHRARSHAITHIQTDALTEPLPAASADLVIATFGLKTLTQAGQSLLAAQINTALAPGGSFALIEASDPRGWALRPLYLWYLTKILPLVERALLRGAQDFSMIGTYTQRFGDCGHFAQQLRAQGLFLTERRHFFGCATSVSGFKPIAPLGAKP</sequence>